<gene>
    <name evidence="11" type="ORF">BHF68_02860</name>
</gene>
<feature type="transmembrane region" description="Helical" evidence="10">
    <location>
        <begin position="140"/>
        <end position="159"/>
    </location>
</feature>
<reference evidence="11 12" key="1">
    <citation type="submission" date="2016-09" db="EMBL/GenBank/DDBJ databases">
        <title>Draft genome sequence for the type strain of Desulfuribacillus alkaliarsenatis AHT28, an obligately anaerobic, sulfidogenic bacterium isolated from Russian soda lake sediments.</title>
        <authorList>
            <person name="Abin C.A."/>
            <person name="Hollibaugh J.T."/>
        </authorList>
    </citation>
    <scope>NUCLEOTIDE SEQUENCE [LARGE SCALE GENOMIC DNA]</scope>
    <source>
        <strain evidence="11 12">AHT28</strain>
    </source>
</reference>
<comment type="similarity">
    <text evidence="2 10">Belongs to the FliR/MopE/SpaR family.</text>
</comment>
<dbReference type="PANTHER" id="PTHR30065:SF1">
    <property type="entry name" value="SURFACE PRESENTATION OF ANTIGENS PROTEIN SPAR"/>
    <property type="match status" value="1"/>
</dbReference>
<evidence type="ECO:0000256" key="6">
    <source>
        <dbReference type="ARBA" id="ARBA00022989"/>
    </source>
</evidence>
<keyword evidence="4 10" id="KW-1003">Cell membrane</keyword>
<dbReference type="GO" id="GO:0009425">
    <property type="term" value="C:bacterial-type flagellum basal body"/>
    <property type="evidence" value="ECO:0007669"/>
    <property type="project" value="UniProtKB-SubCell"/>
</dbReference>
<evidence type="ECO:0000256" key="8">
    <source>
        <dbReference type="ARBA" id="ARBA00023143"/>
    </source>
</evidence>
<dbReference type="OrthoDB" id="9807748at2"/>
<comment type="subcellular location">
    <subcellularLocation>
        <location evidence="10">Cell membrane</location>
        <topology evidence="10">Multi-pass membrane protein</topology>
    </subcellularLocation>
    <subcellularLocation>
        <location evidence="10">Bacterial flagellum basal body</location>
    </subcellularLocation>
</comment>
<comment type="function">
    <text evidence="1 10">Role in flagellar biosynthesis.</text>
</comment>
<evidence type="ECO:0000256" key="3">
    <source>
        <dbReference type="ARBA" id="ARBA00021717"/>
    </source>
</evidence>
<dbReference type="STRING" id="766136.BHF68_02860"/>
<feature type="transmembrane region" description="Helical" evidence="10">
    <location>
        <begin position="171"/>
        <end position="196"/>
    </location>
</feature>
<organism evidence="11 12">
    <name type="scientific">Desulfuribacillus alkaliarsenatis</name>
    <dbReference type="NCBI Taxonomy" id="766136"/>
    <lineage>
        <taxon>Bacteria</taxon>
        <taxon>Bacillati</taxon>
        <taxon>Bacillota</taxon>
        <taxon>Desulfuribacillia</taxon>
        <taxon>Desulfuribacillales</taxon>
        <taxon>Desulfuribacillaceae</taxon>
        <taxon>Desulfuribacillus</taxon>
    </lineage>
</organism>
<dbReference type="AlphaFoldDB" id="A0A1E5G623"/>
<keyword evidence="7 10" id="KW-0472">Membrane</keyword>
<evidence type="ECO:0000256" key="7">
    <source>
        <dbReference type="ARBA" id="ARBA00023136"/>
    </source>
</evidence>
<keyword evidence="6 10" id="KW-1133">Transmembrane helix</keyword>
<dbReference type="PRINTS" id="PR00953">
    <property type="entry name" value="TYPE3IMRPROT"/>
</dbReference>
<name>A0A1E5G623_9FIRM</name>
<keyword evidence="5 10" id="KW-0812">Transmembrane</keyword>
<dbReference type="Proteomes" id="UP000094296">
    <property type="component" value="Unassembled WGS sequence"/>
</dbReference>
<evidence type="ECO:0000256" key="2">
    <source>
        <dbReference type="ARBA" id="ARBA00009772"/>
    </source>
</evidence>
<dbReference type="GO" id="GO:0006605">
    <property type="term" value="P:protein targeting"/>
    <property type="evidence" value="ECO:0007669"/>
    <property type="project" value="UniProtKB-UniRule"/>
</dbReference>
<feature type="transmembrane region" description="Helical" evidence="10">
    <location>
        <begin position="7"/>
        <end position="28"/>
    </location>
</feature>
<dbReference type="NCBIfam" id="TIGR01400">
    <property type="entry name" value="fliR"/>
    <property type="match status" value="1"/>
</dbReference>
<evidence type="ECO:0000256" key="9">
    <source>
        <dbReference type="NCBIfam" id="TIGR01400"/>
    </source>
</evidence>
<dbReference type="GO" id="GO:0005886">
    <property type="term" value="C:plasma membrane"/>
    <property type="evidence" value="ECO:0007669"/>
    <property type="project" value="UniProtKB-SubCell"/>
</dbReference>
<dbReference type="InterPro" id="IPR002010">
    <property type="entry name" value="T3SS_IM_R"/>
</dbReference>
<accession>A0A1E5G623</accession>
<feature type="transmembrane region" description="Helical" evidence="10">
    <location>
        <begin position="34"/>
        <end position="52"/>
    </location>
</feature>
<dbReference type="RefSeq" id="WP_069642113.1">
    <property type="nucleotide sequence ID" value="NZ_MIJE01000001.1"/>
</dbReference>
<feature type="transmembrane region" description="Helical" evidence="10">
    <location>
        <begin position="73"/>
        <end position="93"/>
    </location>
</feature>
<evidence type="ECO:0000256" key="5">
    <source>
        <dbReference type="ARBA" id="ARBA00022692"/>
    </source>
</evidence>
<feature type="transmembrane region" description="Helical" evidence="10">
    <location>
        <begin position="113"/>
        <end position="133"/>
    </location>
</feature>
<dbReference type="GO" id="GO:0044780">
    <property type="term" value="P:bacterial-type flagellum assembly"/>
    <property type="evidence" value="ECO:0007669"/>
    <property type="project" value="UniProtKB-UniRule"/>
</dbReference>
<dbReference type="EMBL" id="MIJE01000001">
    <property type="protein sequence ID" value="OEF98621.1"/>
    <property type="molecule type" value="Genomic_DNA"/>
</dbReference>
<dbReference type="InterPro" id="IPR006303">
    <property type="entry name" value="FliR"/>
</dbReference>
<keyword evidence="11" id="KW-0282">Flagellum</keyword>
<evidence type="ECO:0000313" key="11">
    <source>
        <dbReference type="EMBL" id="OEF98621.1"/>
    </source>
</evidence>
<keyword evidence="12" id="KW-1185">Reference proteome</keyword>
<dbReference type="Pfam" id="PF01311">
    <property type="entry name" value="Bac_export_1"/>
    <property type="match status" value="1"/>
</dbReference>
<keyword evidence="11" id="KW-0966">Cell projection</keyword>
<keyword evidence="11" id="KW-0969">Cilium</keyword>
<evidence type="ECO:0000256" key="1">
    <source>
        <dbReference type="ARBA" id="ARBA00002578"/>
    </source>
</evidence>
<sequence length="258" mass="28676">MELINQLPAFSLVFVRILSMFMIVPFFSGNQVPVPFRIGTAFFLAIIAYGGLNLENQFIPLGGEYIFYVVKEVLIGLMMGFLASMFFAALQVAGQFIDVQMGFFLANVIDPQTGAQVPIIGFLKYYLGILIFLSLDIHHVIINAYIESFQIIPVGHLFLDGRYAEFVTSAFISMFIIAVKISAPVAFCLLLTNVALGITARTVPQMNVFVIGMPIKIALGLLLIYLSLPTFLFMLDLLFVEMAESIYIMINIIANSRP</sequence>
<protein>
    <recommendedName>
        <fullName evidence="3 9">Flagellar biosynthetic protein FliR</fullName>
    </recommendedName>
</protein>
<evidence type="ECO:0000256" key="10">
    <source>
        <dbReference type="RuleBase" id="RU362071"/>
    </source>
</evidence>
<proteinExistence type="inferred from homology"/>
<keyword evidence="8 10" id="KW-0975">Bacterial flagellum</keyword>
<comment type="caution">
    <text evidence="11">The sequence shown here is derived from an EMBL/GenBank/DDBJ whole genome shotgun (WGS) entry which is preliminary data.</text>
</comment>
<evidence type="ECO:0000256" key="4">
    <source>
        <dbReference type="ARBA" id="ARBA00022475"/>
    </source>
</evidence>
<dbReference type="PANTHER" id="PTHR30065">
    <property type="entry name" value="FLAGELLAR BIOSYNTHETIC PROTEIN FLIR"/>
    <property type="match status" value="1"/>
</dbReference>
<evidence type="ECO:0000313" key="12">
    <source>
        <dbReference type="Proteomes" id="UP000094296"/>
    </source>
</evidence>